<dbReference type="Gene3D" id="2.50.20.10">
    <property type="entry name" value="Lipoprotein localisation LolA/LolB/LppX"/>
    <property type="match status" value="1"/>
</dbReference>
<evidence type="ECO:0000313" key="7">
    <source>
        <dbReference type="Proteomes" id="UP000760480"/>
    </source>
</evidence>
<dbReference type="EMBL" id="SPMZ01000016">
    <property type="protein sequence ID" value="NMQ18783.1"/>
    <property type="molecule type" value="Genomic_DNA"/>
</dbReference>
<organism evidence="6 7">
    <name type="scientific">Candidatus Competibacter phosphatis</name>
    <dbReference type="NCBI Taxonomy" id="221280"/>
    <lineage>
        <taxon>Bacteria</taxon>
        <taxon>Pseudomonadati</taxon>
        <taxon>Pseudomonadota</taxon>
        <taxon>Gammaproteobacteria</taxon>
        <taxon>Candidatus Competibacteraceae</taxon>
        <taxon>Candidatus Competibacter</taxon>
    </lineage>
</organism>
<dbReference type="SUPFAM" id="SSF89392">
    <property type="entry name" value="Prokaryotic lipoproteins and lipoprotein localization factors"/>
    <property type="match status" value="1"/>
</dbReference>
<dbReference type="CDD" id="cd16325">
    <property type="entry name" value="LolA"/>
    <property type="match status" value="1"/>
</dbReference>
<feature type="signal peptide" evidence="5">
    <location>
        <begin position="1"/>
        <end position="20"/>
    </location>
</feature>
<keyword evidence="2" id="KW-0813">Transport</keyword>
<keyword evidence="6" id="KW-0449">Lipoprotein</keyword>
<evidence type="ECO:0000256" key="2">
    <source>
        <dbReference type="ARBA" id="ARBA00022448"/>
    </source>
</evidence>
<evidence type="ECO:0000256" key="3">
    <source>
        <dbReference type="ARBA" id="ARBA00022729"/>
    </source>
</evidence>
<protein>
    <submittedName>
        <fullName evidence="6">Outer membrane lipoprotein carrier protein LolA</fullName>
    </submittedName>
</protein>
<keyword evidence="3 5" id="KW-0732">Signal</keyword>
<reference evidence="6 7" key="1">
    <citation type="submission" date="2019-03" db="EMBL/GenBank/DDBJ databases">
        <title>Metabolic reconstructions from genomes of highly enriched 'Candidatus Accumulibacter' and 'Candidatus Competibacter' bioreactor populations.</title>
        <authorList>
            <person name="Annavajhala M.K."/>
            <person name="Welles L."/>
            <person name="Abbas B."/>
            <person name="Sorokin D."/>
            <person name="Park H."/>
            <person name="Van Loosdrecht M."/>
            <person name="Chandran K."/>
        </authorList>
    </citation>
    <scope>NUCLEOTIDE SEQUENCE [LARGE SCALE GENOMIC DNA]</scope>
    <source>
        <strain evidence="6 7">SBR_G</strain>
    </source>
</reference>
<dbReference type="Pfam" id="PF19574">
    <property type="entry name" value="LolA_3"/>
    <property type="match status" value="1"/>
</dbReference>
<dbReference type="InterPro" id="IPR029046">
    <property type="entry name" value="LolA/LolB/LppX"/>
</dbReference>
<dbReference type="InterPro" id="IPR004564">
    <property type="entry name" value="OM_lipoprot_carrier_LolA-like"/>
</dbReference>
<evidence type="ECO:0000313" key="6">
    <source>
        <dbReference type="EMBL" id="NMQ18783.1"/>
    </source>
</evidence>
<evidence type="ECO:0000256" key="4">
    <source>
        <dbReference type="ARBA" id="ARBA00022927"/>
    </source>
</evidence>
<keyword evidence="4" id="KW-0653">Protein transport</keyword>
<comment type="subunit">
    <text evidence="1">Monomer.</text>
</comment>
<feature type="chain" id="PRO_5045657633" evidence="5">
    <location>
        <begin position="21"/>
        <end position="188"/>
    </location>
</feature>
<evidence type="ECO:0000256" key="5">
    <source>
        <dbReference type="SAM" id="SignalP"/>
    </source>
</evidence>
<proteinExistence type="predicted"/>
<name>A0ABX1TKT8_9GAMM</name>
<gene>
    <name evidence="6" type="ORF">E4P82_05930</name>
</gene>
<sequence>MKRWGWLLLLLGGWPLGLSAADEALDQVMRALAAVPAVQAAFREEKTLAILQEPLVSSGVLYYRAPAYLRKQTLQPQPEEYEADDHWLTVETPTDGRRQFDLNGYPQLRPFVEAIRATQAGDRTTLERYYRLDFQGTPADWSLRLIPREPEFAQYLTAIVIRGHAAWIDSVETLEADGDRSLMTVSPR</sequence>
<comment type="caution">
    <text evidence="6">The sequence shown here is derived from an EMBL/GenBank/DDBJ whole genome shotgun (WGS) entry which is preliminary data.</text>
</comment>
<evidence type="ECO:0000256" key="1">
    <source>
        <dbReference type="ARBA" id="ARBA00011245"/>
    </source>
</evidence>
<dbReference type="Proteomes" id="UP000760480">
    <property type="component" value="Unassembled WGS sequence"/>
</dbReference>
<keyword evidence="7" id="KW-1185">Reference proteome</keyword>
<accession>A0ABX1TKT8</accession>
<dbReference type="RefSeq" id="WP_169248041.1">
    <property type="nucleotide sequence ID" value="NZ_SPMZ01000016.1"/>
</dbReference>